<name>A0A089X4L4_STRGA</name>
<dbReference type="AlphaFoldDB" id="A0A089X4L4"/>
<evidence type="ECO:0000313" key="1">
    <source>
        <dbReference type="EMBL" id="AIR98103.1"/>
    </source>
</evidence>
<dbReference type="EMBL" id="CP009438">
    <property type="protein sequence ID" value="AIR98103.1"/>
    <property type="molecule type" value="Genomic_DNA"/>
</dbReference>
<protein>
    <submittedName>
        <fullName evidence="1">Uncharacterized protein</fullName>
    </submittedName>
</protein>
<gene>
    <name evidence="1" type="ORF">SGLAU_10490</name>
</gene>
<dbReference type="STRING" id="1907.SGLAU_10490"/>
<dbReference type="HOGENOM" id="CLU_1348298_0_0_11"/>
<dbReference type="OrthoDB" id="4147393at2"/>
<evidence type="ECO:0000313" key="2">
    <source>
        <dbReference type="Proteomes" id="UP000029482"/>
    </source>
</evidence>
<sequence>MTEATKAAKAYATDLDRGLRSVEEAVRVVQRAHDEIARCDQLLSRAQESGRKAAGELGVLLRTRNHTGVPAILDRLDALAAQVARSETDRVLVRRILHGEADGVADARHAPVVPRLTEQDLPRIPSVYDADDTQYETLQDVWESDHALTEEQYGITQQRIQTTADHLRMVVSRAVDSFGTPSAAEALLAEARRACTLWTSCVR</sequence>
<dbReference type="KEGG" id="sgu:SGLAU_10490"/>
<dbReference type="Proteomes" id="UP000029482">
    <property type="component" value="Chromosome"/>
</dbReference>
<proteinExistence type="predicted"/>
<dbReference type="eggNOG" id="ENOG50308AC">
    <property type="taxonomic scope" value="Bacteria"/>
</dbReference>
<accession>A0A089X4L4</accession>
<reference evidence="2" key="1">
    <citation type="journal article" date="2015" name="J. Biotechnol.">
        <title>Complete genome sequence of the actinobacterium Streptomyces glaucescens GLA.O (DSM 40922) consisting of a linear chromosome and one linear plasmid.</title>
        <authorList>
            <person name="Ortseifen V."/>
            <person name="Winkler A."/>
            <person name="Albersmeier A."/>
            <person name="Wendler S."/>
            <person name="Puhler A."/>
            <person name="Kalinowski J."/>
            <person name="Ruckert C."/>
        </authorList>
    </citation>
    <scope>NUCLEOTIDE SEQUENCE [LARGE SCALE GENOMIC DNA]</scope>
    <source>
        <strain evidence="2">DSM 40922 / GLA O</strain>
    </source>
</reference>
<keyword evidence="2" id="KW-1185">Reference proteome</keyword>
<organism evidence="1 2">
    <name type="scientific">Streptomyces glaucescens</name>
    <dbReference type="NCBI Taxonomy" id="1907"/>
    <lineage>
        <taxon>Bacteria</taxon>
        <taxon>Bacillati</taxon>
        <taxon>Actinomycetota</taxon>
        <taxon>Actinomycetes</taxon>
        <taxon>Kitasatosporales</taxon>
        <taxon>Streptomycetaceae</taxon>
        <taxon>Streptomyces</taxon>
    </lineage>
</organism>
<dbReference type="RefSeq" id="WP_052413700.1">
    <property type="nucleotide sequence ID" value="NZ_CP009438.1"/>
</dbReference>